<dbReference type="InterPro" id="IPR014825">
    <property type="entry name" value="DNA_alkylation"/>
</dbReference>
<evidence type="ECO:0000313" key="2">
    <source>
        <dbReference type="Proteomes" id="UP000245762"/>
    </source>
</evidence>
<dbReference type="RefSeq" id="WP_109663017.1">
    <property type="nucleotide sequence ID" value="NZ_QGEG01000002.1"/>
</dbReference>
<gene>
    <name evidence="1" type="ORF">DKG77_11170</name>
</gene>
<name>A0A316KX59_9FLAO</name>
<protein>
    <submittedName>
        <fullName evidence="1">3-methyladenine DNA glycosylase</fullName>
    </submittedName>
</protein>
<dbReference type="Gene3D" id="1.25.40.290">
    <property type="entry name" value="ARM repeat domains"/>
    <property type="match status" value="1"/>
</dbReference>
<comment type="caution">
    <text evidence="1">The sequence shown here is derived from an EMBL/GenBank/DDBJ whole genome shotgun (WGS) entry which is preliminary data.</text>
</comment>
<proteinExistence type="predicted"/>
<accession>A0A316KX59</accession>
<reference evidence="1 2" key="1">
    <citation type="submission" date="2018-05" db="EMBL/GenBank/DDBJ databases">
        <title>Complete genome sequence of Flagellimonas aquimarina ECD12 isolated from seaweed Ecklonia cava.</title>
        <authorList>
            <person name="Choi S."/>
            <person name="Seong C."/>
        </authorList>
    </citation>
    <scope>NUCLEOTIDE SEQUENCE [LARGE SCALE GENOMIC DNA]</scope>
    <source>
        <strain evidence="1 2">ECD12</strain>
    </source>
</reference>
<evidence type="ECO:0000313" key="1">
    <source>
        <dbReference type="EMBL" id="PWL38797.1"/>
    </source>
</evidence>
<dbReference type="InterPro" id="IPR016024">
    <property type="entry name" value="ARM-type_fold"/>
</dbReference>
<keyword evidence="2" id="KW-1185">Reference proteome</keyword>
<dbReference type="AlphaFoldDB" id="A0A316KX59"/>
<dbReference type="SUPFAM" id="SSF48371">
    <property type="entry name" value="ARM repeat"/>
    <property type="match status" value="1"/>
</dbReference>
<dbReference type="EMBL" id="QGEG01000002">
    <property type="protein sequence ID" value="PWL38797.1"/>
    <property type="molecule type" value="Genomic_DNA"/>
</dbReference>
<dbReference type="OrthoDB" id="9797162at2"/>
<dbReference type="Proteomes" id="UP000245762">
    <property type="component" value="Unassembled WGS sequence"/>
</dbReference>
<dbReference type="Pfam" id="PF08713">
    <property type="entry name" value="DNA_alkylation"/>
    <property type="match status" value="1"/>
</dbReference>
<sequence length="256" mass="29992">MAFKQLKLWFDGDLANLLANKLMEQQVEFDKSSFVRTIADEVDDLELKDRVECIADTLKSHLSKDYPVAISQLIKILGPENEKETGMFKEYYWVMPIAKYVEKYGLEHFDISMNAIQEITKRNTGEYTIRPYLERYSERTLKVMKTWSKDKNKHVRRLSSEGVRPRLPWASKLDIFIKDPSPILPILESLKDDASKYVQTSVANCINDILKDNPEIAKKLIARWARNATKERKWIIKHALRNLIKTKDLWALKMVE</sequence>
<organism evidence="1 2">
    <name type="scientific">Flagellimonas aquimarina</name>
    <dbReference type="NCBI Taxonomy" id="2201895"/>
    <lineage>
        <taxon>Bacteria</taxon>
        <taxon>Pseudomonadati</taxon>
        <taxon>Bacteroidota</taxon>
        <taxon>Flavobacteriia</taxon>
        <taxon>Flavobacteriales</taxon>
        <taxon>Flavobacteriaceae</taxon>
        <taxon>Flagellimonas</taxon>
    </lineage>
</organism>